<evidence type="ECO:0000256" key="5">
    <source>
        <dbReference type="RuleBase" id="RU003560"/>
    </source>
</evidence>
<dbReference type="PATRIC" id="fig|47500.8.peg.4943"/>
<dbReference type="InterPro" id="IPR049704">
    <property type="entry name" value="Aminotrans_3_PPA_site"/>
</dbReference>
<dbReference type="FunFam" id="3.40.640.10:FF:000004">
    <property type="entry name" value="Acetylornithine aminotransferase"/>
    <property type="match status" value="1"/>
</dbReference>
<dbReference type="AlphaFoldDB" id="A0A0D1WH04"/>
<dbReference type="RefSeq" id="WP_043064740.1">
    <property type="nucleotide sequence ID" value="NZ_BJOA01000050.1"/>
</dbReference>
<evidence type="ECO:0000313" key="7">
    <source>
        <dbReference type="EMBL" id="SDI99891.1"/>
    </source>
</evidence>
<keyword evidence="8" id="KW-1185">Reference proteome</keyword>
<dbReference type="InterPro" id="IPR050103">
    <property type="entry name" value="Class-III_PLP-dep_AT"/>
</dbReference>
<dbReference type="PANTHER" id="PTHR11986:SF79">
    <property type="entry name" value="ACETYLORNITHINE AMINOTRANSFERASE, MITOCHONDRIAL"/>
    <property type="match status" value="1"/>
</dbReference>
<dbReference type="GO" id="GO:0008483">
    <property type="term" value="F:transaminase activity"/>
    <property type="evidence" value="ECO:0007669"/>
    <property type="project" value="UniProtKB-KW"/>
</dbReference>
<evidence type="ECO:0000256" key="1">
    <source>
        <dbReference type="ARBA" id="ARBA00001933"/>
    </source>
</evidence>
<dbReference type="InterPro" id="IPR015424">
    <property type="entry name" value="PyrdxlP-dep_Trfase"/>
</dbReference>
<sequence length="425" mass="47650">MLLENDRNKNTVYERSVTWWNPAKTKDWREKGVDLVIDKREGYYLYDIDGKKLMDLHLNGGTYNLGHRNPEIIHTLEEGLAHFDIGNHHFPSIVRAKLAEEFSKVTPDGLRYTIYASGGGEAIDIALKCARHATQRKKIISIRYGYHGHTGLAVALGNERYSKPFLSEGHPEEFVHVPFNDIHAMEQALVKGDAACVIIETIPATYGFPMPEEGYLKQVKSLCEQYGTLYIADEVQTGLLRTGKMWAIENYGINPDILVTAKGLSGGIYPIAATVVSEKAGQWLSEDGFAHISTFGGSELGCLVALKVLEICQRPEINDNAHFVANYLREGLETIQHQYPDFFVGIRQLGLVMGLVFNHPEGARYVMSSLYENGVWAIYSMLDPRVLQFKPGLLCDKSFCDELLTRMESGIQQARSSIKAIKSFI</sequence>
<dbReference type="GeneID" id="42307397"/>
<evidence type="ECO:0000313" key="9">
    <source>
        <dbReference type="Proteomes" id="UP000182836"/>
    </source>
</evidence>
<dbReference type="Proteomes" id="UP000037269">
    <property type="component" value="Unassembled WGS sequence"/>
</dbReference>
<dbReference type="EMBL" id="LGUG01000004">
    <property type="protein sequence ID" value="KON97378.1"/>
    <property type="molecule type" value="Genomic_DNA"/>
</dbReference>
<dbReference type="Pfam" id="PF00202">
    <property type="entry name" value="Aminotran_3"/>
    <property type="match status" value="1"/>
</dbReference>
<reference evidence="6 8" key="1">
    <citation type="submission" date="2015-07" db="EMBL/GenBank/DDBJ databases">
        <title>Fjat-14205 dsm 2895.</title>
        <authorList>
            <person name="Liu B."/>
            <person name="Wang J."/>
            <person name="Zhu Y."/>
            <person name="Liu G."/>
            <person name="Chen Q."/>
            <person name="Chen Z."/>
            <person name="Lan J."/>
            <person name="Che J."/>
            <person name="Ge C."/>
            <person name="Shi H."/>
            <person name="Pan Z."/>
            <person name="Liu X."/>
        </authorList>
    </citation>
    <scope>NUCLEOTIDE SEQUENCE [LARGE SCALE GENOMIC DNA]</scope>
    <source>
        <strain evidence="6 8">DSM 2895</strain>
    </source>
</reference>
<protein>
    <submittedName>
        <fullName evidence="7">Acetylornithine/succinyldiaminopimelate/putrescine aminotransferase</fullName>
    </submittedName>
    <submittedName>
        <fullName evidence="6">Ornithine--oxo-acid aminotransferase</fullName>
    </submittedName>
</protein>
<evidence type="ECO:0000256" key="2">
    <source>
        <dbReference type="ARBA" id="ARBA00022576"/>
    </source>
</evidence>
<dbReference type="Proteomes" id="UP000182836">
    <property type="component" value="Unassembled WGS sequence"/>
</dbReference>
<accession>A0A0D1WH04</accession>
<dbReference type="Gene3D" id="3.40.640.10">
    <property type="entry name" value="Type I PLP-dependent aspartate aminotransferase-like (Major domain)"/>
    <property type="match status" value="1"/>
</dbReference>
<dbReference type="InterPro" id="IPR005814">
    <property type="entry name" value="Aminotrans_3"/>
</dbReference>
<evidence type="ECO:0000313" key="6">
    <source>
        <dbReference type="EMBL" id="KON97378.1"/>
    </source>
</evidence>
<dbReference type="Gene3D" id="3.90.1150.10">
    <property type="entry name" value="Aspartate Aminotransferase, domain 1"/>
    <property type="match status" value="1"/>
</dbReference>
<comment type="cofactor">
    <cofactor evidence="1">
        <name>pyridoxal 5'-phosphate</name>
        <dbReference type="ChEBI" id="CHEBI:597326"/>
    </cofactor>
</comment>
<dbReference type="SUPFAM" id="SSF53383">
    <property type="entry name" value="PLP-dependent transferases"/>
    <property type="match status" value="1"/>
</dbReference>
<dbReference type="PANTHER" id="PTHR11986">
    <property type="entry name" value="AMINOTRANSFERASE CLASS III"/>
    <property type="match status" value="1"/>
</dbReference>
<dbReference type="GO" id="GO:0030170">
    <property type="term" value="F:pyridoxal phosphate binding"/>
    <property type="evidence" value="ECO:0007669"/>
    <property type="project" value="InterPro"/>
</dbReference>
<proteinExistence type="inferred from homology"/>
<evidence type="ECO:0000256" key="4">
    <source>
        <dbReference type="ARBA" id="ARBA00022898"/>
    </source>
</evidence>
<name>A0A0D1WH04_ANEMI</name>
<dbReference type="InterPro" id="IPR015422">
    <property type="entry name" value="PyrdxlP-dep_Trfase_small"/>
</dbReference>
<dbReference type="CDD" id="cd00610">
    <property type="entry name" value="OAT_like"/>
    <property type="match status" value="1"/>
</dbReference>
<evidence type="ECO:0000313" key="8">
    <source>
        <dbReference type="Proteomes" id="UP000037269"/>
    </source>
</evidence>
<dbReference type="OrthoDB" id="9807885at2"/>
<dbReference type="GO" id="GO:0042802">
    <property type="term" value="F:identical protein binding"/>
    <property type="evidence" value="ECO:0007669"/>
    <property type="project" value="TreeGrafter"/>
</dbReference>
<keyword evidence="2 6" id="KW-0032">Aminotransferase</keyword>
<reference evidence="7 9" key="2">
    <citation type="submission" date="2016-10" db="EMBL/GenBank/DDBJ databases">
        <authorList>
            <person name="de Groot N.N."/>
        </authorList>
    </citation>
    <scope>NUCLEOTIDE SEQUENCE [LARGE SCALE GENOMIC DNA]</scope>
    <source>
        <strain evidence="7 9">DSM 2895</strain>
    </source>
</reference>
<dbReference type="STRING" id="47500.AF333_19785"/>
<keyword evidence="4 5" id="KW-0663">Pyridoxal phosphate</keyword>
<comment type="similarity">
    <text evidence="5">Belongs to the class-III pyridoxal-phosphate-dependent aminotransferase family.</text>
</comment>
<dbReference type="InterPro" id="IPR015421">
    <property type="entry name" value="PyrdxlP-dep_Trfase_major"/>
</dbReference>
<dbReference type="PROSITE" id="PS00600">
    <property type="entry name" value="AA_TRANSFER_CLASS_3"/>
    <property type="match status" value="1"/>
</dbReference>
<evidence type="ECO:0000256" key="3">
    <source>
        <dbReference type="ARBA" id="ARBA00022679"/>
    </source>
</evidence>
<dbReference type="EMBL" id="FNED01000010">
    <property type="protein sequence ID" value="SDI99891.1"/>
    <property type="molecule type" value="Genomic_DNA"/>
</dbReference>
<keyword evidence="3 6" id="KW-0808">Transferase</keyword>
<gene>
    <name evidence="6" type="ORF">AF333_19785</name>
    <name evidence="7" type="ORF">SAMN04487909_11071</name>
</gene>
<dbReference type="PIRSF" id="PIRSF000521">
    <property type="entry name" value="Transaminase_4ab_Lys_Orn"/>
    <property type="match status" value="1"/>
</dbReference>
<organism evidence="6 8">
    <name type="scientific">Aneurinibacillus migulanus</name>
    <name type="common">Bacillus migulanus</name>
    <dbReference type="NCBI Taxonomy" id="47500"/>
    <lineage>
        <taxon>Bacteria</taxon>
        <taxon>Bacillati</taxon>
        <taxon>Bacillota</taxon>
        <taxon>Bacilli</taxon>
        <taxon>Bacillales</taxon>
        <taxon>Paenibacillaceae</taxon>
        <taxon>Aneurinibacillus group</taxon>
        <taxon>Aneurinibacillus</taxon>
    </lineage>
</organism>